<sequence length="122" mass="13686">MFTPQKGMTTMATEKQQSKGRNSNCNTNNCNSLSKTSSVFVPTKLTTTDTQPKNSSHETWSPVMDGIIPLPPSLAAEANWSNAMQEKLKNFVDEHINDALYGPRKMHRLPVFEKIYSTCPHK</sequence>
<proteinExistence type="predicted"/>
<comment type="caution">
    <text evidence="2">The sequence shown here is derived from an EMBL/GenBank/DDBJ whole genome shotgun (WGS) entry which is preliminary data.</text>
</comment>
<keyword evidence="3" id="KW-1185">Reference proteome</keyword>
<dbReference type="EMBL" id="SDRB02000028">
    <property type="protein sequence ID" value="THG23965.1"/>
    <property type="molecule type" value="Genomic_DNA"/>
</dbReference>
<accession>A0A4S4F5A6</accession>
<feature type="compositionally biased region" description="Polar residues" evidence="1">
    <location>
        <begin position="44"/>
        <end position="59"/>
    </location>
</feature>
<feature type="compositionally biased region" description="Low complexity" evidence="1">
    <location>
        <begin position="19"/>
        <end position="38"/>
    </location>
</feature>
<dbReference type="Proteomes" id="UP000306102">
    <property type="component" value="Unassembled WGS sequence"/>
</dbReference>
<protein>
    <submittedName>
        <fullName evidence="2">Uncharacterized protein</fullName>
    </submittedName>
</protein>
<feature type="region of interest" description="Disordered" evidence="1">
    <location>
        <begin position="1"/>
        <end position="64"/>
    </location>
</feature>
<name>A0A4S4F5A6_CAMSN</name>
<evidence type="ECO:0000313" key="2">
    <source>
        <dbReference type="EMBL" id="THG23965.1"/>
    </source>
</evidence>
<gene>
    <name evidence="2" type="ORF">TEA_004688</name>
</gene>
<feature type="compositionally biased region" description="Polar residues" evidence="1">
    <location>
        <begin position="1"/>
        <end position="15"/>
    </location>
</feature>
<organism evidence="2 3">
    <name type="scientific">Camellia sinensis var. sinensis</name>
    <name type="common">China tea</name>
    <dbReference type="NCBI Taxonomy" id="542762"/>
    <lineage>
        <taxon>Eukaryota</taxon>
        <taxon>Viridiplantae</taxon>
        <taxon>Streptophyta</taxon>
        <taxon>Embryophyta</taxon>
        <taxon>Tracheophyta</taxon>
        <taxon>Spermatophyta</taxon>
        <taxon>Magnoliopsida</taxon>
        <taxon>eudicotyledons</taxon>
        <taxon>Gunneridae</taxon>
        <taxon>Pentapetalae</taxon>
        <taxon>asterids</taxon>
        <taxon>Ericales</taxon>
        <taxon>Theaceae</taxon>
        <taxon>Camellia</taxon>
    </lineage>
</organism>
<reference evidence="2 3" key="1">
    <citation type="journal article" date="2018" name="Proc. Natl. Acad. Sci. U.S.A.">
        <title>Draft genome sequence of Camellia sinensis var. sinensis provides insights into the evolution of the tea genome and tea quality.</title>
        <authorList>
            <person name="Wei C."/>
            <person name="Yang H."/>
            <person name="Wang S."/>
            <person name="Zhao J."/>
            <person name="Liu C."/>
            <person name="Gao L."/>
            <person name="Xia E."/>
            <person name="Lu Y."/>
            <person name="Tai Y."/>
            <person name="She G."/>
            <person name="Sun J."/>
            <person name="Cao H."/>
            <person name="Tong W."/>
            <person name="Gao Q."/>
            <person name="Li Y."/>
            <person name="Deng W."/>
            <person name="Jiang X."/>
            <person name="Wang W."/>
            <person name="Chen Q."/>
            <person name="Zhang S."/>
            <person name="Li H."/>
            <person name="Wu J."/>
            <person name="Wang P."/>
            <person name="Li P."/>
            <person name="Shi C."/>
            <person name="Zheng F."/>
            <person name="Jian J."/>
            <person name="Huang B."/>
            <person name="Shan D."/>
            <person name="Shi M."/>
            <person name="Fang C."/>
            <person name="Yue Y."/>
            <person name="Li F."/>
            <person name="Li D."/>
            <person name="Wei S."/>
            <person name="Han B."/>
            <person name="Jiang C."/>
            <person name="Yin Y."/>
            <person name="Xia T."/>
            <person name="Zhang Z."/>
            <person name="Bennetzen J.L."/>
            <person name="Zhao S."/>
            <person name="Wan X."/>
        </authorList>
    </citation>
    <scope>NUCLEOTIDE SEQUENCE [LARGE SCALE GENOMIC DNA]</scope>
    <source>
        <strain evidence="3">cv. Shuchazao</strain>
        <tissue evidence="2">Leaf</tissue>
    </source>
</reference>
<evidence type="ECO:0000313" key="3">
    <source>
        <dbReference type="Proteomes" id="UP000306102"/>
    </source>
</evidence>
<evidence type="ECO:0000256" key="1">
    <source>
        <dbReference type="SAM" id="MobiDB-lite"/>
    </source>
</evidence>
<dbReference type="AlphaFoldDB" id="A0A4S4F5A6"/>